<evidence type="ECO:0000313" key="6">
    <source>
        <dbReference type="EMBL" id="TMW87665.1"/>
    </source>
</evidence>
<feature type="signal peptide" evidence="5">
    <location>
        <begin position="1"/>
        <end position="26"/>
    </location>
</feature>
<reference evidence="6" key="1">
    <citation type="submission" date="2019-05" db="EMBL/GenBank/DDBJ databases">
        <title>The de novo reference genome and transcriptome assemblies of the wild tomato species Solanum chilense.</title>
        <authorList>
            <person name="Stam R."/>
            <person name="Nosenko T."/>
            <person name="Hoerger A.C."/>
            <person name="Stephan W."/>
            <person name="Seidel M.A."/>
            <person name="Kuhn J.M.M."/>
            <person name="Haberer G."/>
            <person name="Tellier A."/>
        </authorList>
    </citation>
    <scope>NUCLEOTIDE SEQUENCE</scope>
    <source>
        <tissue evidence="6">Mature leaves</tissue>
    </source>
</reference>
<evidence type="ECO:0000256" key="4">
    <source>
        <dbReference type="ARBA" id="ARBA00023157"/>
    </source>
</evidence>
<dbReference type="EMBL" id="RXGB01005580">
    <property type="protein sequence ID" value="TMW87665.1"/>
    <property type="molecule type" value="Genomic_DNA"/>
</dbReference>
<sequence>MAIYKVALLLLFGMILLASDFEHAKACTKECDIRIEFGICPFLQTKIINGLCTNCCAGKKGCKYFSKDGTYICDGESEWVSEKNNNLEKACTKECDTRIDFGICPLLETKRVEGLCTNCCAGKKGCKYFSQDGTYICDGESEWVSEKDNNLEKACTKECDTRIDFGICPLLETKRVEGLCTNCCAGKKGCKYFSADGTYICDGESEWVSEGENDLDKSNVAIS</sequence>
<accession>A0A6N2AYM9</accession>
<keyword evidence="4" id="KW-1015">Disulfide bond</keyword>
<protein>
    <recommendedName>
        <fullName evidence="7">Proteinase inhibitor type-2</fullName>
    </recommendedName>
</protein>
<organism evidence="6">
    <name type="scientific">Solanum chilense</name>
    <name type="common">Tomato</name>
    <name type="synonym">Lycopersicon chilense</name>
    <dbReference type="NCBI Taxonomy" id="4083"/>
    <lineage>
        <taxon>Eukaryota</taxon>
        <taxon>Viridiplantae</taxon>
        <taxon>Streptophyta</taxon>
        <taxon>Embryophyta</taxon>
        <taxon>Tracheophyta</taxon>
        <taxon>Spermatophyta</taxon>
        <taxon>Magnoliopsida</taxon>
        <taxon>eudicotyledons</taxon>
        <taxon>Gunneridae</taxon>
        <taxon>Pentapetalae</taxon>
        <taxon>asterids</taxon>
        <taxon>lamiids</taxon>
        <taxon>Solanales</taxon>
        <taxon>Solanaceae</taxon>
        <taxon>Solanoideae</taxon>
        <taxon>Solaneae</taxon>
        <taxon>Solanum</taxon>
        <taxon>Solanum subgen. Lycopersicon</taxon>
    </lineage>
</organism>
<dbReference type="Pfam" id="PF02428">
    <property type="entry name" value="Prot_inhib_II"/>
    <property type="match status" value="3"/>
</dbReference>
<comment type="similarity">
    <text evidence="1">Belongs to the protease inhibitor I20 (potato type II proteinase inhibitor) family.</text>
</comment>
<dbReference type="AlphaFoldDB" id="A0A6N2AYM9"/>
<dbReference type="InterPro" id="IPR003465">
    <property type="entry name" value="Prot_inh_I20"/>
</dbReference>
<evidence type="ECO:0000256" key="2">
    <source>
        <dbReference type="ARBA" id="ARBA00022690"/>
    </source>
</evidence>
<evidence type="ECO:0000256" key="3">
    <source>
        <dbReference type="ARBA" id="ARBA00022900"/>
    </source>
</evidence>
<dbReference type="InterPro" id="IPR051391">
    <property type="entry name" value="Protease_inhibitor_I20"/>
</dbReference>
<feature type="chain" id="PRO_5026957464" description="Proteinase inhibitor type-2" evidence="5">
    <location>
        <begin position="27"/>
        <end position="223"/>
    </location>
</feature>
<dbReference type="Gene3D" id="3.30.60.30">
    <property type="match status" value="4"/>
</dbReference>
<dbReference type="GO" id="GO:0004867">
    <property type="term" value="F:serine-type endopeptidase inhibitor activity"/>
    <property type="evidence" value="ECO:0007669"/>
    <property type="project" value="UniProtKB-KW"/>
</dbReference>
<keyword evidence="5" id="KW-0732">Signal</keyword>
<dbReference type="SUPFAM" id="SSF100897">
    <property type="entry name" value="Plant proteinase inhibitors"/>
    <property type="match status" value="2"/>
</dbReference>
<keyword evidence="2" id="KW-0646">Protease inhibitor</keyword>
<dbReference type="PANTHER" id="PTHR33832">
    <property type="entry name" value="SERINE-TYPE ENDOPEPTIDASE INHIBITOR"/>
    <property type="match status" value="1"/>
</dbReference>
<comment type="caution">
    <text evidence="6">The sequence shown here is derived from an EMBL/GenBank/DDBJ whole genome shotgun (WGS) entry which is preliminary data.</text>
</comment>
<gene>
    <name evidence="6" type="ORF">EJD97_019656</name>
</gene>
<evidence type="ECO:0000256" key="5">
    <source>
        <dbReference type="SAM" id="SignalP"/>
    </source>
</evidence>
<evidence type="ECO:0000256" key="1">
    <source>
        <dbReference type="ARBA" id="ARBA00007766"/>
    </source>
</evidence>
<keyword evidence="3" id="KW-0722">Serine protease inhibitor</keyword>
<dbReference type="PANTHER" id="PTHR33832:SF26">
    <property type="entry name" value="PROTEINASE INHIBITOR TYPE-2 TR8"/>
    <property type="match status" value="1"/>
</dbReference>
<name>A0A6N2AYM9_SOLCI</name>
<proteinExistence type="inferred from homology"/>
<evidence type="ECO:0008006" key="7">
    <source>
        <dbReference type="Google" id="ProtNLM"/>
    </source>
</evidence>